<proteinExistence type="predicted"/>
<dbReference type="GeneID" id="42031605"/>
<dbReference type="EMBL" id="JH658280">
    <property type="protein sequence ID" value="EXM02133.1"/>
    <property type="molecule type" value="Genomic_DNA"/>
</dbReference>
<dbReference type="RefSeq" id="XP_031064222.1">
    <property type="nucleotide sequence ID" value="XM_031205498.1"/>
</dbReference>
<evidence type="ECO:0000313" key="1">
    <source>
        <dbReference type="EMBL" id="EXM02133.1"/>
    </source>
</evidence>
<gene>
    <name evidence="1" type="ORF">FOIG_06430</name>
</gene>
<name>X0JLN4_FUSO5</name>
<dbReference type="VEuPathDB" id="FungiDB:FOIG_06430"/>
<reference evidence="1" key="2">
    <citation type="submission" date="2012-05" db="EMBL/GenBank/DDBJ databases">
        <title>The Genome Annotation of Fusarium oxysporum II5.</title>
        <authorList>
            <consortium name="The Broad Institute Genomics Platform"/>
            <person name="Ma L.-J."/>
            <person name="Corby-Kistler H."/>
            <person name="Broz K."/>
            <person name="Gale L.R."/>
            <person name="Jonkers W."/>
            <person name="O'Donnell K."/>
            <person name="Ploetz R."/>
            <person name="Steinberg C."/>
            <person name="Schwartz D.C."/>
            <person name="VanEtten H."/>
            <person name="Zhou S."/>
            <person name="Young S.K."/>
            <person name="Zeng Q."/>
            <person name="Gargeya S."/>
            <person name="Fitzgerald M."/>
            <person name="Abouelleil A."/>
            <person name="Alvarado L."/>
            <person name="Chapman S.B."/>
            <person name="Gainer-Dewar J."/>
            <person name="Goldberg J."/>
            <person name="Griggs A."/>
            <person name="Gujja S."/>
            <person name="Hansen M."/>
            <person name="Howarth C."/>
            <person name="Imamovic A."/>
            <person name="Ireland A."/>
            <person name="Larimer J."/>
            <person name="McCowan C."/>
            <person name="Murphy C."/>
            <person name="Pearson M."/>
            <person name="Poon T.W."/>
            <person name="Priest M."/>
            <person name="Roberts A."/>
            <person name="Saif S."/>
            <person name="Shea T."/>
            <person name="Sykes S."/>
            <person name="Wortman J."/>
            <person name="Nusbaum C."/>
            <person name="Birren B."/>
        </authorList>
    </citation>
    <scope>NUCLEOTIDE SEQUENCE</scope>
    <source>
        <strain evidence="1">54006</strain>
    </source>
</reference>
<accession>X0JLN4</accession>
<sequence length="157" mass="15606">MLMVKASAALEVVLLSAGGGPLAIAAASMTMSRSKASFSAASVSFRVSSSSAGSPEPVSSGESMASSSSAAAALAEAWASQGSSSLFSCSWSDSCSVVASLAPAEPCSHESEPASSPSVSYSDDVSRRLSASSGVGGGRWTKEAYLPISSDDTYIMA</sequence>
<protein>
    <submittedName>
        <fullName evidence="1">Uncharacterized protein</fullName>
    </submittedName>
</protein>
<reference evidence="1" key="1">
    <citation type="submission" date="2011-11" db="EMBL/GenBank/DDBJ databases">
        <title>The Genome Sequence of Fusarium oxysporum II5.</title>
        <authorList>
            <consortium name="The Broad Institute Genome Sequencing Platform"/>
            <person name="Ma L.-J."/>
            <person name="Gale L.R."/>
            <person name="Schwartz D.C."/>
            <person name="Zhou S."/>
            <person name="Corby-Kistler H."/>
            <person name="Young S.K."/>
            <person name="Zeng Q."/>
            <person name="Gargeya S."/>
            <person name="Fitzgerald M."/>
            <person name="Haas B."/>
            <person name="Abouelleil A."/>
            <person name="Alvarado L."/>
            <person name="Arachchi H.M."/>
            <person name="Berlin A."/>
            <person name="Brown A."/>
            <person name="Chapman S.B."/>
            <person name="Chen Z."/>
            <person name="Dunbar C."/>
            <person name="Freedman E."/>
            <person name="Gearin G."/>
            <person name="Goldberg J."/>
            <person name="Griggs A."/>
            <person name="Gujja S."/>
            <person name="Heiman D."/>
            <person name="Howarth C."/>
            <person name="Larson L."/>
            <person name="Lui A."/>
            <person name="MacDonald P.J.P."/>
            <person name="Montmayeur A."/>
            <person name="Murphy C."/>
            <person name="Neiman D."/>
            <person name="Pearson M."/>
            <person name="Priest M."/>
            <person name="Roberts A."/>
            <person name="Saif S."/>
            <person name="Shea T."/>
            <person name="Shenoy N."/>
            <person name="Sisk P."/>
            <person name="Stolte C."/>
            <person name="Sykes S."/>
            <person name="Wortman J."/>
            <person name="Nusbaum C."/>
            <person name="Birren B."/>
        </authorList>
    </citation>
    <scope>NUCLEOTIDE SEQUENCE [LARGE SCALE GENOMIC DNA]</scope>
    <source>
        <strain evidence="1">54006</strain>
    </source>
</reference>
<dbReference type="HOGENOM" id="CLU_1695538_0_0_1"/>
<dbReference type="AlphaFoldDB" id="X0JLN4"/>
<organism evidence="1">
    <name type="scientific">Fusarium odoratissimum (strain NRRL 54006)</name>
    <dbReference type="NCBI Taxonomy" id="1089451"/>
    <lineage>
        <taxon>Eukaryota</taxon>
        <taxon>Fungi</taxon>
        <taxon>Dikarya</taxon>
        <taxon>Ascomycota</taxon>
        <taxon>Pezizomycotina</taxon>
        <taxon>Sordariomycetes</taxon>
        <taxon>Hypocreomycetidae</taxon>
        <taxon>Hypocreales</taxon>
        <taxon>Nectriaceae</taxon>
        <taxon>Fusarium</taxon>
        <taxon>Fusarium oxysporum species complex</taxon>
        <taxon>Fusarium oxysporum f. sp. cubense (strain race 4)</taxon>
    </lineage>
</organism>
<dbReference type="Proteomes" id="UP000030685">
    <property type="component" value="Unassembled WGS sequence"/>
</dbReference>